<dbReference type="InterPro" id="IPR050643">
    <property type="entry name" value="Periplasmic_pilus_chap"/>
</dbReference>
<dbReference type="PANTHER" id="PTHR30251:SF4">
    <property type="entry name" value="SLR1668 PROTEIN"/>
    <property type="match status" value="1"/>
</dbReference>
<dbReference type="GO" id="GO:0030288">
    <property type="term" value="C:outer membrane-bounded periplasmic space"/>
    <property type="evidence" value="ECO:0007669"/>
    <property type="project" value="InterPro"/>
</dbReference>
<evidence type="ECO:0000259" key="1">
    <source>
        <dbReference type="Pfam" id="PF00345"/>
    </source>
</evidence>
<dbReference type="AlphaFoldDB" id="A0AA96WNQ4"/>
<sequence length="223" mass="24792">MSKTFAPAGTQATQSYEIINDGKEKVAIEMSVVTRQMELNGAETYQDANQDFLIYPPQILLKPGEVQAVQVTWLGNPQPKEELAYRLVAKQLPIDLTSPSQDVAKPVGQLRVLMSYMGSLYIRPTNTKPNVVLQSIALQKNAKGTSEIVLMLKNEGTARAALRKFNLSLKFQSGTVVELHPEQLKEINNQVILAGHTRRFVISLPKELPNEPITASFDFAKEE</sequence>
<dbReference type="Gene3D" id="2.60.40.10">
    <property type="entry name" value="Immunoglobulins"/>
    <property type="match status" value="1"/>
</dbReference>
<dbReference type="InterPro" id="IPR013783">
    <property type="entry name" value="Ig-like_fold"/>
</dbReference>
<reference evidence="2" key="1">
    <citation type="journal article" date="2023" name="Plants (Basel)">
        <title>Genomic Analysis of Leptolyngbya boryana CZ1 Reveals Efficient Carbon Fixation Modules.</title>
        <authorList>
            <person name="Bai X."/>
            <person name="Wang H."/>
            <person name="Cheng W."/>
            <person name="Wang J."/>
            <person name="Ma M."/>
            <person name="Hu H."/>
            <person name="Song Z."/>
            <person name="Ma H."/>
            <person name="Fan Y."/>
            <person name="Du C."/>
            <person name="Xu J."/>
        </authorList>
    </citation>
    <scope>NUCLEOTIDE SEQUENCE</scope>
    <source>
        <strain evidence="2">CZ1</strain>
    </source>
</reference>
<dbReference type="InterPro" id="IPR016147">
    <property type="entry name" value="Pili_assmbl_chaperone_N"/>
</dbReference>
<dbReference type="EMBL" id="CP130144">
    <property type="protein sequence ID" value="WNZ43356.1"/>
    <property type="molecule type" value="Genomic_DNA"/>
</dbReference>
<dbReference type="RefSeq" id="WP_287456994.1">
    <property type="nucleotide sequence ID" value="NZ_CP130144.1"/>
</dbReference>
<evidence type="ECO:0000313" key="2">
    <source>
        <dbReference type="EMBL" id="WNZ43356.1"/>
    </source>
</evidence>
<dbReference type="SUPFAM" id="SSF49354">
    <property type="entry name" value="PapD-like"/>
    <property type="match status" value="1"/>
</dbReference>
<reference evidence="2" key="2">
    <citation type="submission" date="2023-07" db="EMBL/GenBank/DDBJ databases">
        <authorList>
            <person name="Bai X.-H."/>
            <person name="Wang H.-H."/>
            <person name="Wang J."/>
            <person name="Ma M.-Y."/>
            <person name="Hu H.-H."/>
            <person name="Song Z.-L."/>
            <person name="Ma H.-G."/>
            <person name="Fan Y."/>
            <person name="Du C.-Y."/>
            <person name="Xu J.-C."/>
        </authorList>
    </citation>
    <scope>NUCLEOTIDE SEQUENCE</scope>
    <source>
        <strain evidence="2">CZ1</strain>
    </source>
</reference>
<dbReference type="PANTHER" id="PTHR30251">
    <property type="entry name" value="PILUS ASSEMBLY CHAPERONE"/>
    <property type="match status" value="1"/>
</dbReference>
<accession>A0AA96WNQ4</accession>
<dbReference type="InterPro" id="IPR008962">
    <property type="entry name" value="PapD-like_sf"/>
</dbReference>
<gene>
    <name evidence="2" type="ORF">Q2T42_16000</name>
</gene>
<organism evidence="2">
    <name type="scientific">Leptolyngbya boryana CZ1</name>
    <dbReference type="NCBI Taxonomy" id="3060204"/>
    <lineage>
        <taxon>Bacteria</taxon>
        <taxon>Bacillati</taxon>
        <taxon>Cyanobacteriota</taxon>
        <taxon>Cyanophyceae</taxon>
        <taxon>Leptolyngbyales</taxon>
        <taxon>Leptolyngbyaceae</taxon>
        <taxon>Leptolyngbya group</taxon>
        <taxon>Leptolyngbya</taxon>
    </lineage>
</organism>
<name>A0AA96WNQ4_LEPBY</name>
<dbReference type="GO" id="GO:0071555">
    <property type="term" value="P:cell wall organization"/>
    <property type="evidence" value="ECO:0007669"/>
    <property type="project" value="InterPro"/>
</dbReference>
<feature type="domain" description="Pili assembly chaperone N-terminal" evidence="1">
    <location>
        <begin position="10"/>
        <end position="126"/>
    </location>
</feature>
<dbReference type="Pfam" id="PF00345">
    <property type="entry name" value="PapD_N"/>
    <property type="match status" value="1"/>
</dbReference>
<protein>
    <submittedName>
        <fullName evidence="2">Fimbria/pilus periplasmic chaperone</fullName>
    </submittedName>
</protein>
<proteinExistence type="predicted"/>